<dbReference type="InterPro" id="IPR055878">
    <property type="entry name" value="DUF7455"/>
</dbReference>
<evidence type="ECO:0000256" key="1">
    <source>
        <dbReference type="SAM" id="MobiDB-lite"/>
    </source>
</evidence>
<accession>A0ABS3SC60</accession>
<dbReference type="EMBL" id="JAGFBM010000001">
    <property type="protein sequence ID" value="MBO3083328.1"/>
    <property type="molecule type" value="Genomic_DNA"/>
</dbReference>
<name>A0ABS3SC60_9CELL</name>
<evidence type="ECO:0000313" key="3">
    <source>
        <dbReference type="EMBL" id="MBO3083328.1"/>
    </source>
</evidence>
<proteinExistence type="predicted"/>
<feature type="region of interest" description="Disordered" evidence="1">
    <location>
        <begin position="1"/>
        <end position="21"/>
    </location>
</feature>
<evidence type="ECO:0000259" key="2">
    <source>
        <dbReference type="Pfam" id="PF24254"/>
    </source>
</evidence>
<feature type="domain" description="DUF7455" evidence="2">
    <location>
        <begin position="19"/>
        <end position="74"/>
    </location>
</feature>
<evidence type="ECO:0000313" key="4">
    <source>
        <dbReference type="Proteomes" id="UP000678317"/>
    </source>
</evidence>
<gene>
    <name evidence="3" type="ORF">J4035_01640</name>
</gene>
<comment type="caution">
    <text evidence="3">The sequence shown here is derived from an EMBL/GenBank/DDBJ whole genome shotgun (WGS) entry which is preliminary data.</text>
</comment>
<dbReference type="Proteomes" id="UP000678317">
    <property type="component" value="Unassembled WGS sequence"/>
</dbReference>
<dbReference type="Pfam" id="PF24254">
    <property type="entry name" value="DUF7455"/>
    <property type="match status" value="1"/>
</dbReference>
<protein>
    <recommendedName>
        <fullName evidence="2">DUF7455 domain-containing protein</fullName>
    </recommendedName>
</protein>
<organism evidence="3 4">
    <name type="scientific">Cellulomonas fengjieae</name>
    <dbReference type="NCBI Taxonomy" id="2819978"/>
    <lineage>
        <taxon>Bacteria</taxon>
        <taxon>Bacillati</taxon>
        <taxon>Actinomycetota</taxon>
        <taxon>Actinomycetes</taxon>
        <taxon>Micrococcales</taxon>
        <taxon>Cellulomonadaceae</taxon>
        <taxon>Cellulomonas</taxon>
    </lineage>
</organism>
<reference evidence="3 4" key="1">
    <citation type="submission" date="2021-03" db="EMBL/GenBank/DDBJ databases">
        <title>novel species in genus Cellulomonas.</title>
        <authorList>
            <person name="Zhang G."/>
        </authorList>
    </citation>
    <scope>NUCLEOTIDE SEQUENCE [LARGE SCALE GENOMIC DNA]</scope>
    <source>
        <strain evidence="4">zg-ZUI188</strain>
    </source>
</reference>
<sequence>MPVTATTVDLPTTTTTTELTHQDRCDRCGAQAYVRATLPAADGLELLFCGHHFRAHEPKLVAAGAVIHDERHRIDEKTDD</sequence>
<keyword evidence="4" id="KW-1185">Reference proteome</keyword>
<feature type="compositionally biased region" description="Low complexity" evidence="1">
    <location>
        <begin position="1"/>
        <end position="19"/>
    </location>
</feature>